<reference evidence="2 3" key="1">
    <citation type="journal article" date="2005" name="Int. J. Syst. Evol. Microbiol.">
        <title>Nitrincola lacisaponensis gen. nov., sp. nov., a novel alkaliphilic bacterium isolated from an alkaline, saline lake.</title>
        <authorList>
            <person name="Dimitriu P.A."/>
            <person name="Shukla S.K."/>
            <person name="Conradt J."/>
            <person name="Marquez M.C."/>
            <person name="Ventosa A."/>
            <person name="Maglia A."/>
            <person name="Peyton B.M."/>
            <person name="Pinkart H.C."/>
            <person name="Mormile M.R."/>
        </authorList>
    </citation>
    <scope>NUCLEOTIDE SEQUENCE [LARGE SCALE GENOMIC DNA]</scope>
    <source>
        <strain evidence="2 3">4CA</strain>
    </source>
</reference>
<comment type="caution">
    <text evidence="2">The sequence shown here is derived from an EMBL/GenBank/DDBJ whole genome shotgun (WGS) entry which is preliminary data.</text>
</comment>
<dbReference type="PATRIC" id="fig|267850.7.peg.2101"/>
<gene>
    <name evidence="2" type="ORF">ADINL_2133</name>
</gene>
<evidence type="ECO:0000256" key="1">
    <source>
        <dbReference type="SAM" id="SignalP"/>
    </source>
</evidence>
<proteinExistence type="predicted"/>
<dbReference type="Gene3D" id="2.40.160.20">
    <property type="match status" value="1"/>
</dbReference>
<sequence>MLKRVSWFAVAAMATAGFSANVQADAGHIWSQGGELLVQTSFFTRHYSKDPDHNENQRLINLEWTFAETDNVNVQRPSGGDWRDDIRWLVGAGTFKNSFDQRSTYVYGGGRYDYYDTETTRAYAKVTAGLLHGYRGEYRDKIPMNRFGVAPAILPAFGVEHHRVNLEMIPFGTAGVMFNIGYVFR</sequence>
<keyword evidence="1" id="KW-0732">Signal</keyword>
<dbReference type="STRING" id="267850.ADINL_2133"/>
<accession>A0A063XZY2</accession>
<feature type="signal peptide" evidence="1">
    <location>
        <begin position="1"/>
        <end position="24"/>
    </location>
</feature>
<evidence type="ECO:0000313" key="3">
    <source>
        <dbReference type="Proteomes" id="UP000027318"/>
    </source>
</evidence>
<keyword evidence="3" id="KW-1185">Reference proteome</keyword>
<protein>
    <recommendedName>
        <fullName evidence="4">Sn-glycerol-3-phosphate transporter</fullName>
    </recommendedName>
</protein>
<dbReference type="EMBL" id="JMSZ01000032">
    <property type="protein sequence ID" value="KDE39004.1"/>
    <property type="molecule type" value="Genomic_DNA"/>
</dbReference>
<dbReference type="Proteomes" id="UP000027318">
    <property type="component" value="Unassembled WGS sequence"/>
</dbReference>
<name>A0A063XZY2_9GAMM</name>
<organism evidence="2 3">
    <name type="scientific">Nitrincola lacisaponensis</name>
    <dbReference type="NCBI Taxonomy" id="267850"/>
    <lineage>
        <taxon>Bacteria</taxon>
        <taxon>Pseudomonadati</taxon>
        <taxon>Pseudomonadota</taxon>
        <taxon>Gammaproteobacteria</taxon>
        <taxon>Oceanospirillales</taxon>
        <taxon>Oceanospirillaceae</taxon>
        <taxon>Nitrincola</taxon>
    </lineage>
</organism>
<evidence type="ECO:0008006" key="4">
    <source>
        <dbReference type="Google" id="ProtNLM"/>
    </source>
</evidence>
<feature type="chain" id="PRO_5001620094" description="Sn-glycerol-3-phosphate transporter" evidence="1">
    <location>
        <begin position="25"/>
        <end position="185"/>
    </location>
</feature>
<dbReference type="RefSeq" id="WP_051632724.1">
    <property type="nucleotide sequence ID" value="NZ_JMSZ01000032.1"/>
</dbReference>
<evidence type="ECO:0000313" key="2">
    <source>
        <dbReference type="EMBL" id="KDE39004.1"/>
    </source>
</evidence>
<dbReference type="AlphaFoldDB" id="A0A063XZY2"/>